<evidence type="ECO:0000256" key="3">
    <source>
        <dbReference type="ARBA" id="ARBA00022679"/>
    </source>
</evidence>
<keyword evidence="5" id="KW-0479">Metal-binding</keyword>
<evidence type="ECO:0000256" key="5">
    <source>
        <dbReference type="ARBA" id="ARBA00022723"/>
    </source>
</evidence>
<comment type="caution">
    <text evidence="10">The sequence shown here is derived from an EMBL/GenBank/DDBJ whole genome shotgun (WGS) entry which is preliminary data.</text>
</comment>
<organism evidence="10 11">
    <name type="scientific">Candidula unifasciata</name>
    <dbReference type="NCBI Taxonomy" id="100452"/>
    <lineage>
        <taxon>Eukaryota</taxon>
        <taxon>Metazoa</taxon>
        <taxon>Spiralia</taxon>
        <taxon>Lophotrochozoa</taxon>
        <taxon>Mollusca</taxon>
        <taxon>Gastropoda</taxon>
        <taxon>Heterobranchia</taxon>
        <taxon>Euthyneura</taxon>
        <taxon>Panpulmonata</taxon>
        <taxon>Eupulmonata</taxon>
        <taxon>Stylommatophora</taxon>
        <taxon>Helicina</taxon>
        <taxon>Helicoidea</taxon>
        <taxon>Geomitridae</taxon>
        <taxon>Candidula</taxon>
    </lineage>
</organism>
<dbReference type="EMBL" id="CAJHNH020004502">
    <property type="protein sequence ID" value="CAG5131157.1"/>
    <property type="molecule type" value="Genomic_DNA"/>
</dbReference>
<keyword evidence="11" id="KW-1185">Reference proteome</keyword>
<evidence type="ECO:0000256" key="6">
    <source>
        <dbReference type="ARBA" id="ARBA00022741"/>
    </source>
</evidence>
<dbReference type="HAMAP" id="MF_00692">
    <property type="entry name" value="SelO"/>
    <property type="match status" value="1"/>
</dbReference>
<comment type="similarity">
    <text evidence="2">Belongs to the SELO family.</text>
</comment>
<dbReference type="GO" id="GO:0005524">
    <property type="term" value="F:ATP binding"/>
    <property type="evidence" value="ECO:0007669"/>
    <property type="project" value="UniProtKB-KW"/>
</dbReference>
<keyword evidence="4" id="KW-0548">Nucleotidyltransferase</keyword>
<sequence length="719" mass="81303">MNHLCTRLGIRCCSNIPVHPKPGEHSVGNTSPDLPQLKLKRRLYFTVSGDLGEEDRRQRQPQEPNVLVSTGYRVKSFLHRMAGLQPTLETLNFQNRALRCLPVDESEEKTQRQVPGACFSRVNPTPVVNPGLVCASLPALSLLDITEDQVKRPEFVEYFSGNKILPGSEPAAHCYCGHQFGYFSGQLGDGAAMYLGEIVNRSGERWEIQLKGAGLTPYSRTADGRKVLRSSVREFLCSEAMYHLGIPTTRAGTCITSDSKVIRDIFYDGHPVQERCTIVLRIAPTFLRFGSFEIFKPTDPETGRAGPSVGRTDILTAMLDYTVENFYPQIWMEHKSNKDVMYVEFYKEVVRRTARLVAEWQCVGWCHGVLNTDNMSIAGVTIDYGPFGFMDKFDPDFICNGSDDGGRYTYQKQPEMCKWNCLKLAEAIKDVVPLSVTQPQLDLFDEEFGKHYKMKMRQKFGLQKELADDGSLVEGFLNTLQETGADFTNCFRQLSKLPLPSTDNFTEERLKVLTYLQSQSSSVEELVKANQPRMDRRQLAMFMMVAQTNPSLLSALGRSSQLLEREIERMAKLQDLETANHEEIDGNNRKKWTAWLHKYEDRLKKEEEGVHNVEELAEQRVRTMNSVNPRFILRNYIAQNAIATAESGDYSEVERVLKLLQSPYSEGCDLEAFESLSFVNSSADTPASDKQADTGTSCHVGRLNYEGRPPSWAADLRVT</sequence>
<dbReference type="PANTHER" id="PTHR12153">
    <property type="entry name" value="SELENOPROTEIN O"/>
    <property type="match status" value="1"/>
</dbReference>
<dbReference type="GO" id="GO:0016779">
    <property type="term" value="F:nucleotidyltransferase activity"/>
    <property type="evidence" value="ECO:0007669"/>
    <property type="project" value="UniProtKB-KW"/>
</dbReference>
<evidence type="ECO:0000256" key="1">
    <source>
        <dbReference type="ARBA" id="ARBA00001946"/>
    </source>
</evidence>
<evidence type="ECO:0000256" key="8">
    <source>
        <dbReference type="ARBA" id="ARBA00022842"/>
    </source>
</evidence>
<comment type="cofactor">
    <cofactor evidence="1">
        <name>Mg(2+)</name>
        <dbReference type="ChEBI" id="CHEBI:18420"/>
    </cofactor>
</comment>
<dbReference type="NCBIfam" id="NF000658">
    <property type="entry name" value="PRK00029.1"/>
    <property type="match status" value="1"/>
</dbReference>
<protein>
    <recommendedName>
        <fullName evidence="9">Selenoprotein O</fullName>
    </recommendedName>
</protein>
<evidence type="ECO:0000256" key="7">
    <source>
        <dbReference type="ARBA" id="ARBA00022840"/>
    </source>
</evidence>
<evidence type="ECO:0000256" key="9">
    <source>
        <dbReference type="ARBA" id="ARBA00031547"/>
    </source>
</evidence>
<dbReference type="OrthoDB" id="10254721at2759"/>
<evidence type="ECO:0000256" key="2">
    <source>
        <dbReference type="ARBA" id="ARBA00009747"/>
    </source>
</evidence>
<proteinExistence type="inferred from homology"/>
<evidence type="ECO:0000313" key="11">
    <source>
        <dbReference type="Proteomes" id="UP000678393"/>
    </source>
</evidence>
<accession>A0A8S3ZNS3</accession>
<keyword evidence="7" id="KW-0067">ATP-binding</keyword>
<dbReference type="Proteomes" id="UP000678393">
    <property type="component" value="Unassembled WGS sequence"/>
</dbReference>
<evidence type="ECO:0000256" key="4">
    <source>
        <dbReference type="ARBA" id="ARBA00022695"/>
    </source>
</evidence>
<dbReference type="Pfam" id="PF02696">
    <property type="entry name" value="SelO"/>
    <property type="match status" value="1"/>
</dbReference>
<dbReference type="AlphaFoldDB" id="A0A8S3ZNS3"/>
<gene>
    <name evidence="10" type="ORF">CUNI_LOCUS16715</name>
</gene>
<evidence type="ECO:0000313" key="10">
    <source>
        <dbReference type="EMBL" id="CAG5131157.1"/>
    </source>
</evidence>
<name>A0A8S3ZNS3_9EUPU</name>
<dbReference type="InterPro" id="IPR003846">
    <property type="entry name" value="SelO"/>
</dbReference>
<keyword evidence="6" id="KW-0547">Nucleotide-binding</keyword>
<keyword evidence="3" id="KW-0808">Transferase</keyword>
<keyword evidence="8" id="KW-0460">Magnesium</keyword>
<dbReference type="PANTHER" id="PTHR12153:SF15">
    <property type="entry name" value="PROTEIN ADENYLYLTRANSFERASE SELO, MITOCHONDRIAL"/>
    <property type="match status" value="1"/>
</dbReference>
<dbReference type="GO" id="GO:0046872">
    <property type="term" value="F:metal ion binding"/>
    <property type="evidence" value="ECO:0007669"/>
    <property type="project" value="UniProtKB-KW"/>
</dbReference>
<reference evidence="10" key="1">
    <citation type="submission" date="2021-04" db="EMBL/GenBank/DDBJ databases">
        <authorList>
            <consortium name="Molecular Ecology Group"/>
        </authorList>
    </citation>
    <scope>NUCLEOTIDE SEQUENCE</scope>
</reference>